<organism evidence="3 4">
    <name type="scientific">Erysiphe neolycopersici</name>
    <dbReference type="NCBI Taxonomy" id="212602"/>
    <lineage>
        <taxon>Eukaryota</taxon>
        <taxon>Fungi</taxon>
        <taxon>Dikarya</taxon>
        <taxon>Ascomycota</taxon>
        <taxon>Pezizomycotina</taxon>
        <taxon>Leotiomycetes</taxon>
        <taxon>Erysiphales</taxon>
        <taxon>Erysiphaceae</taxon>
        <taxon>Erysiphe</taxon>
    </lineage>
</organism>
<reference evidence="3 4" key="1">
    <citation type="journal article" date="2018" name="BMC Genomics">
        <title>Comparative genome analyses reveal sequence features reflecting distinct modes of host-adaptation between dicot and monocot powdery mildew.</title>
        <authorList>
            <person name="Wu Y."/>
            <person name="Ma X."/>
            <person name="Pan Z."/>
            <person name="Kale S.D."/>
            <person name="Song Y."/>
            <person name="King H."/>
            <person name="Zhang Q."/>
            <person name="Presley C."/>
            <person name="Deng X."/>
            <person name="Wei C.I."/>
            <person name="Xiao S."/>
        </authorList>
    </citation>
    <scope>NUCLEOTIDE SEQUENCE [LARGE SCALE GENOMIC DNA]</scope>
    <source>
        <strain evidence="3">UMSG2</strain>
    </source>
</reference>
<keyword evidence="1" id="KW-0732">Signal</keyword>
<dbReference type="PANTHER" id="PTHR37049:SF4">
    <property type="entry name" value="RHODANESE DOMAIN-CONTAINING PROTEIN"/>
    <property type="match status" value="1"/>
</dbReference>
<dbReference type="AlphaFoldDB" id="A0A420I3A4"/>
<feature type="chain" id="PRO_5019439429" evidence="1">
    <location>
        <begin position="19"/>
        <end position="755"/>
    </location>
</feature>
<feature type="domain" description="CPAF-like PDZ" evidence="2">
    <location>
        <begin position="162"/>
        <end position="291"/>
    </location>
</feature>
<feature type="signal peptide" evidence="1">
    <location>
        <begin position="1"/>
        <end position="18"/>
    </location>
</feature>
<dbReference type="PANTHER" id="PTHR37049">
    <property type="entry name" value="PEPTIDASE S41 FAMILY PROTEIN"/>
    <property type="match status" value="1"/>
</dbReference>
<evidence type="ECO:0000313" key="3">
    <source>
        <dbReference type="EMBL" id="RKF64199.1"/>
    </source>
</evidence>
<sequence>MKVYLFTLVLLAFDPVKCLPDSYVLRYSEPAQVVEAPCARLSASASATLKSAPKATPTVAAQLAYECLTSVPLNHEEAIALVEAILPYIEWQSDLSYLKNPPPGYLMPAVDVKAELNRVLKNIIQGNYANEHAFQMDLLQVFQSVHDGHFRFTPDLLGKTIQFRRPIGIVSVSRDGVEVPKIYIESDIKQYVNNTMLVMPSAVTKVDGKDVTSFVSELMIQNSQHDPDAQYNMMMYGKAYDARFPEFGYKGLFSLGSRLSYFYPGPSTTIQFENGTVREYENYASVIGNFDGVTDGPSMYKKFCSGLPETKPSVIPETKPIATHTTKKGLPIPPTETEPIEGYPTPHIISSDKLISGYLLDDPDHLDVAVLVIFSFQTKSVLQAQSVIQSLIAQCLSMGKTKMIIDLSSNSGGNLLVGYDAFRQFFPTLEQPGFSRFRLHDGLKIITKQISQAASNFSSNSTNPIDYDYYQTPFNYRFDLNETNKPFLSYEDKFEPRKFNGDEFTSNMRWNLEDPTMTSSTWGAGMNVTGYGNRKDFKQPFDPENIILLHDGVCASTCAIFSEFMRLEAGVRSVAMGGRPNKEVIQGIGGTKGANSYSFAAIHKIVRQALDLAKPEQTTNWTSLSTLSSLPIRRSTDSAINVRDQILRTNLEDGVPAQFIYEPADCRLYFEPNMITDVRAVWSKVASAVWGSSECVAGSMKKDNNVKTNHQEYLGMKRPRPYGVATYPIITPGMNKGEEGPQSVINEELETMNFL</sequence>
<dbReference type="Gene3D" id="3.90.226.10">
    <property type="entry name" value="2-enoyl-CoA Hydratase, Chain A, domain 1"/>
    <property type="match status" value="1"/>
</dbReference>
<keyword evidence="4" id="KW-1185">Reference proteome</keyword>
<dbReference type="EMBL" id="MCFK01002045">
    <property type="protein sequence ID" value="RKF64199.1"/>
    <property type="molecule type" value="Genomic_DNA"/>
</dbReference>
<gene>
    <name evidence="3" type="ORF">OnM2_020089</name>
</gene>
<accession>A0A420I3A4</accession>
<evidence type="ECO:0000256" key="1">
    <source>
        <dbReference type="SAM" id="SignalP"/>
    </source>
</evidence>
<dbReference type="STRING" id="212602.A0A420I3A4"/>
<dbReference type="InterPro" id="IPR052766">
    <property type="entry name" value="S41A_metabolite_peptidase"/>
</dbReference>
<protein>
    <submittedName>
        <fullName evidence="3">Peptidase S41 family protein ustP</fullName>
    </submittedName>
</protein>
<dbReference type="InterPro" id="IPR056186">
    <property type="entry name" value="PDZ_CPAF-rel"/>
</dbReference>
<proteinExistence type="predicted"/>
<dbReference type="Pfam" id="PF23658">
    <property type="entry name" value="PDZ_CPAF_rel"/>
    <property type="match status" value="1"/>
</dbReference>
<comment type="caution">
    <text evidence="3">The sequence shown here is derived from an EMBL/GenBank/DDBJ whole genome shotgun (WGS) entry which is preliminary data.</text>
</comment>
<dbReference type="OrthoDB" id="27214at2759"/>
<evidence type="ECO:0000259" key="2">
    <source>
        <dbReference type="Pfam" id="PF23658"/>
    </source>
</evidence>
<name>A0A420I3A4_9PEZI</name>
<dbReference type="Proteomes" id="UP000286134">
    <property type="component" value="Unassembled WGS sequence"/>
</dbReference>
<dbReference type="SUPFAM" id="SSF52096">
    <property type="entry name" value="ClpP/crotonase"/>
    <property type="match status" value="1"/>
</dbReference>
<evidence type="ECO:0000313" key="4">
    <source>
        <dbReference type="Proteomes" id="UP000286134"/>
    </source>
</evidence>
<dbReference type="InterPro" id="IPR029045">
    <property type="entry name" value="ClpP/crotonase-like_dom_sf"/>
</dbReference>